<keyword evidence="2" id="KW-1185">Reference proteome</keyword>
<dbReference type="Proteomes" id="UP001162131">
    <property type="component" value="Unassembled WGS sequence"/>
</dbReference>
<name>A0AAU9JWG6_9CILI</name>
<dbReference type="AlphaFoldDB" id="A0AAU9JWG6"/>
<reference evidence="1" key="1">
    <citation type="submission" date="2021-09" db="EMBL/GenBank/DDBJ databases">
        <authorList>
            <consortium name="AG Swart"/>
            <person name="Singh M."/>
            <person name="Singh A."/>
            <person name="Seah K."/>
            <person name="Emmerich C."/>
        </authorList>
    </citation>
    <scope>NUCLEOTIDE SEQUENCE</scope>
    <source>
        <strain evidence="1">ATCC30299</strain>
    </source>
</reference>
<proteinExistence type="predicted"/>
<sequence length="241" mass="28127">MKLSSIEARRSKKKLIINFFLLKSLHQTILPILDRIRVNNTNYPLLIPRRPMQTNENQGISESDLYQIIRNLISRLSKSNPESSEAWNEQTLSEPEISQIDQIVKSLLLKLSETQKLQSQSDLYCLGSMLNYHNMIKEDFLKSLEVFLPDLVGSIIKLIEIRGECCIDAVIKILSLSCFAAKLDNNFFNQEMFTTIISFFQTNFFKFITEDTPELYMGLLLRRFLQFLNFALVQNYNFDFD</sequence>
<protein>
    <submittedName>
        <fullName evidence="1">Uncharacterized protein</fullName>
    </submittedName>
</protein>
<organism evidence="1 2">
    <name type="scientific">Blepharisma stoltei</name>
    <dbReference type="NCBI Taxonomy" id="1481888"/>
    <lineage>
        <taxon>Eukaryota</taxon>
        <taxon>Sar</taxon>
        <taxon>Alveolata</taxon>
        <taxon>Ciliophora</taxon>
        <taxon>Postciliodesmatophora</taxon>
        <taxon>Heterotrichea</taxon>
        <taxon>Heterotrichida</taxon>
        <taxon>Blepharismidae</taxon>
        <taxon>Blepharisma</taxon>
    </lineage>
</organism>
<accession>A0AAU9JWG6</accession>
<dbReference type="EMBL" id="CAJZBQ010000052">
    <property type="protein sequence ID" value="CAG9330721.1"/>
    <property type="molecule type" value="Genomic_DNA"/>
</dbReference>
<comment type="caution">
    <text evidence="1">The sequence shown here is derived from an EMBL/GenBank/DDBJ whole genome shotgun (WGS) entry which is preliminary data.</text>
</comment>
<evidence type="ECO:0000313" key="2">
    <source>
        <dbReference type="Proteomes" id="UP001162131"/>
    </source>
</evidence>
<evidence type="ECO:0000313" key="1">
    <source>
        <dbReference type="EMBL" id="CAG9330721.1"/>
    </source>
</evidence>
<gene>
    <name evidence="1" type="ORF">BSTOLATCC_MIC52137</name>
</gene>